<dbReference type="STRING" id="42251.A0A2T6ZSX7"/>
<dbReference type="GO" id="GO:0006895">
    <property type="term" value="P:Golgi to endosome transport"/>
    <property type="evidence" value="ECO:0007669"/>
    <property type="project" value="TreeGrafter"/>
</dbReference>
<dbReference type="PANTHER" id="PTHR47180:SF2">
    <property type="entry name" value="ADP-RIBOSYLATION FACTOR-BINDING PROTEIN C1F3.05-RELATED"/>
    <property type="match status" value="1"/>
</dbReference>
<dbReference type="GO" id="GO:0035091">
    <property type="term" value="F:phosphatidylinositol binding"/>
    <property type="evidence" value="ECO:0007669"/>
    <property type="project" value="InterPro"/>
</dbReference>
<dbReference type="GO" id="GO:0043328">
    <property type="term" value="P:protein transport to vacuole involved in ubiquitin-dependent protein catabolic process via the multivesicular body sorting pathway"/>
    <property type="evidence" value="ECO:0007669"/>
    <property type="project" value="TreeGrafter"/>
</dbReference>
<evidence type="ECO:0000313" key="4">
    <source>
        <dbReference type="Proteomes" id="UP000244722"/>
    </source>
</evidence>
<evidence type="ECO:0000256" key="1">
    <source>
        <dbReference type="SAM" id="Coils"/>
    </source>
</evidence>
<dbReference type="AlphaFoldDB" id="A0A2T6ZSX7"/>
<proteinExistence type="predicted"/>
<dbReference type="GO" id="GO:0005829">
    <property type="term" value="C:cytosol"/>
    <property type="evidence" value="ECO:0007669"/>
    <property type="project" value="GOC"/>
</dbReference>
<dbReference type="Proteomes" id="UP000244722">
    <property type="component" value="Unassembled WGS sequence"/>
</dbReference>
<sequence>MLSRRLTSSHHPRSQMLQLAQLISNACSSGRSSVRARAKVLEYVREKGGNTAYEAAMALIGFIASGDDVAVQAVELLRYCSHADVPFLTILSQPPLLQPLLILLKERTLHACLVELLTTLEAAGIGLPYVSTVRKVCDNLRAKGYELSGVLYMKMYSKHELRHRRELAYSARLQACLRRGSKEDLREANELIKVLAGDHEARGLQAGEEEVLVSEMIAGVREQISALEGALEGKIRREVKYDGFVNKLAHLLQAEKKKIDEIEADGDLTVGLREVKEEIEEVLQKHKDLVVGEERRIIEGVLVVV</sequence>
<accession>A0A2T6ZSX7</accession>
<dbReference type="GO" id="GO:0005802">
    <property type="term" value="C:trans-Golgi network"/>
    <property type="evidence" value="ECO:0007669"/>
    <property type="project" value="TreeGrafter"/>
</dbReference>
<dbReference type="OrthoDB" id="5373194at2759"/>
<gene>
    <name evidence="3" type="ORF">B9Z19DRAFT_1048150</name>
</gene>
<reference evidence="3 4" key="1">
    <citation type="submission" date="2017-04" db="EMBL/GenBank/DDBJ databases">
        <title>Draft genome sequence of Tuber borchii Vittad., a whitish edible truffle.</title>
        <authorList>
            <consortium name="DOE Joint Genome Institute"/>
            <person name="Murat C."/>
            <person name="Kuo A."/>
            <person name="Barry K.W."/>
            <person name="Clum A."/>
            <person name="Dockter R.B."/>
            <person name="Fauchery L."/>
            <person name="Iotti M."/>
            <person name="Kohler A."/>
            <person name="Labutti K."/>
            <person name="Lindquist E.A."/>
            <person name="Lipzen A."/>
            <person name="Ohm R.A."/>
            <person name="Wang M."/>
            <person name="Grigoriev I.V."/>
            <person name="Zambonelli A."/>
            <person name="Martin F.M."/>
        </authorList>
    </citation>
    <scope>NUCLEOTIDE SEQUENCE [LARGE SCALE GENOMIC DNA]</scope>
    <source>
        <strain evidence="3 4">Tbo3840</strain>
    </source>
</reference>
<dbReference type="GO" id="GO:0006896">
    <property type="term" value="P:Golgi to vacuole transport"/>
    <property type="evidence" value="ECO:0007669"/>
    <property type="project" value="TreeGrafter"/>
</dbReference>
<dbReference type="InterPro" id="IPR052653">
    <property type="entry name" value="ARF-binding"/>
</dbReference>
<feature type="coiled-coil region" evidence="1">
    <location>
        <begin position="245"/>
        <end position="296"/>
    </location>
</feature>
<dbReference type="GO" id="GO:0043130">
    <property type="term" value="F:ubiquitin binding"/>
    <property type="evidence" value="ECO:0007669"/>
    <property type="project" value="InterPro"/>
</dbReference>
<dbReference type="EMBL" id="NESQ01000114">
    <property type="protein sequence ID" value="PUU78588.1"/>
    <property type="molecule type" value="Genomic_DNA"/>
</dbReference>
<dbReference type="PANTHER" id="PTHR47180">
    <property type="entry name" value="ADP-RIBOSYLATION FACTOR-BINDING PROTEIN GGA1-RELATED"/>
    <property type="match status" value="1"/>
</dbReference>
<evidence type="ECO:0000313" key="3">
    <source>
        <dbReference type="EMBL" id="PUU78588.1"/>
    </source>
</evidence>
<evidence type="ECO:0000259" key="2">
    <source>
        <dbReference type="PROSITE" id="PS50909"/>
    </source>
</evidence>
<dbReference type="InterPro" id="IPR004152">
    <property type="entry name" value="GAT_dom"/>
</dbReference>
<keyword evidence="4" id="KW-1185">Reference proteome</keyword>
<protein>
    <recommendedName>
        <fullName evidence="2">GAT domain-containing protein</fullName>
    </recommendedName>
</protein>
<comment type="caution">
    <text evidence="3">The sequence shown here is derived from an EMBL/GenBank/DDBJ whole genome shotgun (WGS) entry which is preliminary data.</text>
</comment>
<dbReference type="PROSITE" id="PS50909">
    <property type="entry name" value="GAT"/>
    <property type="match status" value="1"/>
</dbReference>
<organism evidence="3 4">
    <name type="scientific">Tuber borchii</name>
    <name type="common">White truffle</name>
    <dbReference type="NCBI Taxonomy" id="42251"/>
    <lineage>
        <taxon>Eukaryota</taxon>
        <taxon>Fungi</taxon>
        <taxon>Dikarya</taxon>
        <taxon>Ascomycota</taxon>
        <taxon>Pezizomycotina</taxon>
        <taxon>Pezizomycetes</taxon>
        <taxon>Pezizales</taxon>
        <taxon>Tuberaceae</taxon>
        <taxon>Tuber</taxon>
    </lineage>
</organism>
<keyword evidence="1" id="KW-0175">Coiled coil</keyword>
<feature type="domain" description="GAT" evidence="2">
    <location>
        <begin position="166"/>
        <end position="291"/>
    </location>
</feature>
<name>A0A2T6ZSX7_TUBBO</name>